<feature type="compositionally biased region" description="Low complexity" evidence="1">
    <location>
        <begin position="170"/>
        <end position="181"/>
    </location>
</feature>
<feature type="region of interest" description="Disordered" evidence="1">
    <location>
        <begin position="261"/>
        <end position="287"/>
    </location>
</feature>
<dbReference type="RefSeq" id="XP_016230475.1">
    <property type="nucleotide sequence ID" value="XM_016385531.1"/>
</dbReference>
<dbReference type="AlphaFoldDB" id="A0A0D2BFW0"/>
<feature type="compositionally biased region" description="Low complexity" evidence="1">
    <location>
        <begin position="147"/>
        <end position="156"/>
    </location>
</feature>
<gene>
    <name evidence="2" type="ORF">PV08_11221</name>
</gene>
<accession>A0A0D2BFW0</accession>
<feature type="compositionally biased region" description="Polar residues" evidence="1">
    <location>
        <begin position="350"/>
        <end position="361"/>
    </location>
</feature>
<feature type="region of interest" description="Disordered" evidence="1">
    <location>
        <begin position="132"/>
        <end position="189"/>
    </location>
</feature>
<protein>
    <submittedName>
        <fullName evidence="2">Uncharacterized protein</fullName>
    </submittedName>
</protein>
<dbReference type="OrthoDB" id="5427699at2759"/>
<feature type="compositionally biased region" description="Basic and acidic residues" evidence="1">
    <location>
        <begin position="132"/>
        <end position="146"/>
    </location>
</feature>
<dbReference type="GeneID" id="27338304"/>
<feature type="compositionally biased region" description="Gly residues" evidence="1">
    <location>
        <begin position="468"/>
        <end position="477"/>
    </location>
</feature>
<feature type="region of interest" description="Disordered" evidence="1">
    <location>
        <begin position="426"/>
        <end position="477"/>
    </location>
</feature>
<feature type="compositionally biased region" description="Low complexity" evidence="1">
    <location>
        <begin position="314"/>
        <end position="325"/>
    </location>
</feature>
<keyword evidence="3" id="KW-1185">Reference proteome</keyword>
<organism evidence="2 3">
    <name type="scientific">Exophiala spinifera</name>
    <dbReference type="NCBI Taxonomy" id="91928"/>
    <lineage>
        <taxon>Eukaryota</taxon>
        <taxon>Fungi</taxon>
        <taxon>Dikarya</taxon>
        <taxon>Ascomycota</taxon>
        <taxon>Pezizomycotina</taxon>
        <taxon>Eurotiomycetes</taxon>
        <taxon>Chaetothyriomycetidae</taxon>
        <taxon>Chaetothyriales</taxon>
        <taxon>Herpotrichiellaceae</taxon>
        <taxon>Exophiala</taxon>
    </lineage>
</organism>
<dbReference type="EMBL" id="KN847500">
    <property type="protein sequence ID" value="KIW10259.1"/>
    <property type="molecule type" value="Genomic_DNA"/>
</dbReference>
<proteinExistence type="predicted"/>
<evidence type="ECO:0000313" key="3">
    <source>
        <dbReference type="Proteomes" id="UP000053328"/>
    </source>
</evidence>
<dbReference type="Proteomes" id="UP000053328">
    <property type="component" value="Unassembled WGS sequence"/>
</dbReference>
<name>A0A0D2BFW0_9EURO</name>
<feature type="compositionally biased region" description="Basic and acidic residues" evidence="1">
    <location>
        <begin position="379"/>
        <end position="390"/>
    </location>
</feature>
<dbReference type="VEuPathDB" id="FungiDB:PV08_11221"/>
<sequence length="477" mass="52093">MAPRSPTHAFDPTPALEYDPYNFSPVNLSASMDVSNNSTFKGVRFSEMPSVLPQARHSIATTTVPLLRPVSSASQIPKHGFQMTNPTGEVDITAYMEQCRMLNNQLREAHNCERRTWDIERTALKARISELERRLARSRDSKRRSSNDSSDASLQSFKVDFKPLSGTTNRARASSDSSGGAPPVWQGPEVLPPVTRVFSHEDTAGHLPSISENEPFPPLSKEISPTTQKEVENVPVPVEKVDKSLDGITLKSAGLASTFDTGITSPQFASPAHTPSPQPKRTAEGPLQIDVRSLLSPLDEKLKRNAGHTPMAFDGTVSSGTDSTTNLTPKQENPLAPAPTKRPTLRPAENSDSYFSFTSAVPNPVEEVPETLPQEVEPEPQHEPEDDHSLKGPLMLDPGAKSEAANVFLEKVDAMLSEEAAVRSRYETALADDNDDKKPLESSNKPPTQETDDEPRLKIKNSMNFGSAWGGDMPGRI</sequence>
<evidence type="ECO:0000313" key="2">
    <source>
        <dbReference type="EMBL" id="KIW10259.1"/>
    </source>
</evidence>
<reference evidence="2 3" key="1">
    <citation type="submission" date="2015-01" db="EMBL/GenBank/DDBJ databases">
        <title>The Genome Sequence of Exophiala spinifera CBS89968.</title>
        <authorList>
            <consortium name="The Broad Institute Genomics Platform"/>
            <person name="Cuomo C."/>
            <person name="de Hoog S."/>
            <person name="Gorbushina A."/>
            <person name="Stielow B."/>
            <person name="Teixiera M."/>
            <person name="Abouelleil A."/>
            <person name="Chapman S.B."/>
            <person name="Priest M."/>
            <person name="Young S.K."/>
            <person name="Wortman J."/>
            <person name="Nusbaum C."/>
            <person name="Birren B."/>
        </authorList>
    </citation>
    <scope>NUCLEOTIDE SEQUENCE [LARGE SCALE GENOMIC DNA]</scope>
    <source>
        <strain evidence="2 3">CBS 89968</strain>
    </source>
</reference>
<feature type="region of interest" description="Disordered" evidence="1">
    <location>
        <begin position="205"/>
        <end position="230"/>
    </location>
</feature>
<feature type="region of interest" description="Disordered" evidence="1">
    <location>
        <begin position="306"/>
        <end position="398"/>
    </location>
</feature>
<evidence type="ECO:0000256" key="1">
    <source>
        <dbReference type="SAM" id="MobiDB-lite"/>
    </source>
</evidence>
<dbReference type="HOGENOM" id="CLU_052079_1_0_1"/>